<feature type="region of interest" description="Disordered" evidence="1">
    <location>
        <begin position="543"/>
        <end position="639"/>
    </location>
</feature>
<dbReference type="InterPro" id="IPR043443">
    <property type="entry name" value="FYB1/2-like"/>
</dbReference>
<dbReference type="SUPFAM" id="SSF50044">
    <property type="entry name" value="SH3-domain"/>
    <property type="match status" value="1"/>
</dbReference>
<evidence type="ECO:0000313" key="3">
    <source>
        <dbReference type="RefSeq" id="XP_013869276.1"/>
    </source>
</evidence>
<dbReference type="KEGG" id="alim:106521304"/>
<dbReference type="Gene3D" id="2.30.30.40">
    <property type="entry name" value="SH3 Domains"/>
    <property type="match status" value="1"/>
</dbReference>
<dbReference type="STRING" id="52670.A0A2I4BNG1"/>
<dbReference type="GO" id="GO:0072659">
    <property type="term" value="P:protein localization to plasma membrane"/>
    <property type="evidence" value="ECO:0007669"/>
    <property type="project" value="TreeGrafter"/>
</dbReference>
<name>A0A2I4BNG1_AUSLI</name>
<keyword evidence="2" id="KW-1185">Reference proteome</keyword>
<dbReference type="GO" id="GO:0007229">
    <property type="term" value="P:integrin-mediated signaling pathway"/>
    <property type="evidence" value="ECO:0007669"/>
    <property type="project" value="InterPro"/>
</dbReference>
<dbReference type="AlphaFoldDB" id="A0A2I4BNG1"/>
<protein>
    <submittedName>
        <fullName evidence="3">FYN-binding protein</fullName>
    </submittedName>
</protein>
<dbReference type="FunCoup" id="A0A2I4BNG1">
    <property type="interactions" value="30"/>
</dbReference>
<dbReference type="InterPro" id="IPR036028">
    <property type="entry name" value="SH3-like_dom_sf"/>
</dbReference>
<feature type="compositionally biased region" description="Basic and acidic residues" evidence="1">
    <location>
        <begin position="611"/>
        <end position="639"/>
    </location>
</feature>
<feature type="compositionally biased region" description="Polar residues" evidence="1">
    <location>
        <begin position="546"/>
        <end position="557"/>
    </location>
</feature>
<dbReference type="RefSeq" id="XP_013869276.1">
    <property type="nucleotide sequence ID" value="XM_014013822.1"/>
</dbReference>
<dbReference type="OrthoDB" id="5986624at2759"/>
<organism evidence="2 3">
    <name type="scientific">Austrofundulus limnaeus</name>
    <name type="common">Annual killifish</name>
    <dbReference type="NCBI Taxonomy" id="52670"/>
    <lineage>
        <taxon>Eukaryota</taxon>
        <taxon>Metazoa</taxon>
        <taxon>Chordata</taxon>
        <taxon>Craniata</taxon>
        <taxon>Vertebrata</taxon>
        <taxon>Euteleostomi</taxon>
        <taxon>Actinopterygii</taxon>
        <taxon>Neopterygii</taxon>
        <taxon>Teleostei</taxon>
        <taxon>Neoteleostei</taxon>
        <taxon>Acanthomorphata</taxon>
        <taxon>Ovalentaria</taxon>
        <taxon>Atherinomorphae</taxon>
        <taxon>Cyprinodontiformes</taxon>
        <taxon>Rivulidae</taxon>
        <taxon>Austrofundulus</taxon>
    </lineage>
</organism>
<feature type="region of interest" description="Disordered" evidence="1">
    <location>
        <begin position="722"/>
        <end position="781"/>
    </location>
</feature>
<gene>
    <name evidence="3" type="primary">si:ch211-188c16.1</name>
</gene>
<reference evidence="3" key="1">
    <citation type="submission" date="2025-08" db="UniProtKB">
        <authorList>
            <consortium name="RefSeq"/>
        </authorList>
    </citation>
    <scope>IDENTIFICATION</scope>
    <source>
        <strain evidence="3">Quisiro</strain>
        <tissue evidence="3">Liver</tissue>
    </source>
</reference>
<evidence type="ECO:0000313" key="2">
    <source>
        <dbReference type="Proteomes" id="UP000192220"/>
    </source>
</evidence>
<feature type="compositionally biased region" description="Basic and acidic residues" evidence="1">
    <location>
        <begin position="564"/>
        <end position="578"/>
    </location>
</feature>
<feature type="compositionally biased region" description="Polar residues" evidence="1">
    <location>
        <begin position="499"/>
        <end position="509"/>
    </location>
</feature>
<feature type="compositionally biased region" description="Polar residues" evidence="1">
    <location>
        <begin position="53"/>
        <end position="62"/>
    </location>
</feature>
<feature type="compositionally biased region" description="Polar residues" evidence="1">
    <location>
        <begin position="732"/>
        <end position="750"/>
    </location>
</feature>
<dbReference type="PANTHER" id="PTHR16830:SF20">
    <property type="entry name" value="SI:CH211-188C16.1-RELATED"/>
    <property type="match status" value="1"/>
</dbReference>
<dbReference type="GO" id="GO:0050852">
    <property type="term" value="P:T cell receptor signaling pathway"/>
    <property type="evidence" value="ECO:0007669"/>
    <property type="project" value="TreeGrafter"/>
</dbReference>
<dbReference type="PANTHER" id="PTHR16830">
    <property type="entry name" value="SH2 CONTAINING ADAPTOR PRAM-1 RELATED"/>
    <property type="match status" value="1"/>
</dbReference>
<dbReference type="GO" id="GO:0005886">
    <property type="term" value="C:plasma membrane"/>
    <property type="evidence" value="ECO:0007669"/>
    <property type="project" value="InterPro"/>
</dbReference>
<sequence length="878" mass="96250">MDEDGPTDFKALRAKFQEEGLVTQWKTSRPAVAEKPKHFAPPVGPGSSAVGGTNSAGESNSPVVPRVFSRDALRSSGGKRSISLPPQRTPPPSQPADGHCAARQSLRDRNMPLVLPVPPSKDQRLDLPTDREHSPDQELGKDLSPQNTFKKNAALFPFKSVKATKASAGTREGATCADFTNRPSSAPGDLPSVEKPGNKTWLQREQAASDPSLSSPEILVSPPSSDVDPDNSNLSTAEKAKSLFSLRQMFISAKIKTFPSPDKTFLLPPENPNGLGTNVPPPVCRPHLACISARPFSKVTPSPWKPAADFQLLRDKAVRTAGFNRSSPVKKRLPDLSRLGPVPTKPSRPPIVDISSYPSLTVKGASPAQLQTPDEERPEHTLASSPLLAAPEFPDFENSEVEAVLGEAVDITALELEALDLVYTNLTTPSQCKEADLEAPEPAVSEVCGLPVVPDLNLGSPYLIPLDPACFPGPINLSEFPEQQSYSQVLDAFTTSETDLGAAESQSLPEETELRSHTSNDDTQTYFRDQDYYNQTSDVYEDVESVNKSASGQGSTKQKNKLKNPYDDPQPAREEQNVKRTRHTWGSLTREHSASYGISKEQSSPNAAVYKEQRKKEKQRLEKERKEQKEREKKDNEMKKKFKVTGNEEPMYHAKVMVASKVRKNDLPVMSGDTVSIIRTTNCPKGKWLARDANHKYGYISVMNVELNMKEMLELGKKAQAAGRGGNVEADTISNGSRSSTHPALTSSFTDDSEEWAHEEDTLSPSTESHPTQQTASEPETSCVHVDVQQTLSDANLDDLHTLISHEALQKLAFILQSTKNETFDVSDEGATPTNVETSSFLCAVDEPPYLEQDVDFTEMELLPPPPLYADNFDLYMN</sequence>
<feature type="region of interest" description="Disordered" evidence="1">
    <location>
        <begin position="499"/>
        <end position="528"/>
    </location>
</feature>
<dbReference type="InParanoid" id="A0A2I4BNG1"/>
<evidence type="ECO:0000256" key="1">
    <source>
        <dbReference type="SAM" id="MobiDB-lite"/>
    </source>
</evidence>
<feature type="compositionally biased region" description="Low complexity" evidence="1">
    <location>
        <begin position="219"/>
        <end position="234"/>
    </location>
</feature>
<feature type="compositionally biased region" description="Basic and acidic residues" evidence="1">
    <location>
        <begin position="121"/>
        <end position="141"/>
    </location>
</feature>
<feature type="compositionally biased region" description="Polar residues" evidence="1">
    <location>
        <begin position="763"/>
        <end position="780"/>
    </location>
</feature>
<accession>A0A2I4BNG1</accession>
<proteinExistence type="predicted"/>
<dbReference type="FunFam" id="2.30.30.40:FF:000307">
    <property type="entry name" value="Predicted protein"/>
    <property type="match status" value="1"/>
</dbReference>
<dbReference type="Proteomes" id="UP000192220">
    <property type="component" value="Unplaced"/>
</dbReference>
<feature type="region of interest" description="Disordered" evidence="1">
    <location>
        <begin position="25"/>
        <end position="234"/>
    </location>
</feature>
<feature type="region of interest" description="Disordered" evidence="1">
    <location>
        <begin position="323"/>
        <end position="381"/>
    </location>
</feature>